<dbReference type="EMBL" id="VIXA01000001">
    <property type="protein sequence ID" value="TWG28082.1"/>
    <property type="molecule type" value="Genomic_DNA"/>
</dbReference>
<accession>A0A561WW37</accession>
<evidence type="ECO:0000313" key="1">
    <source>
        <dbReference type="EMBL" id="TWG28082.1"/>
    </source>
</evidence>
<gene>
    <name evidence="1" type="ORF">FHX75_111233</name>
</gene>
<keyword evidence="2" id="KW-1185">Reference proteome</keyword>
<reference evidence="1 2" key="1">
    <citation type="submission" date="2019-06" db="EMBL/GenBank/DDBJ databases">
        <title>Sequencing the genomes of 1000 actinobacteria strains.</title>
        <authorList>
            <person name="Klenk H.-P."/>
        </authorList>
    </citation>
    <scope>NUCLEOTIDE SEQUENCE [LARGE SCALE GENOMIC DNA]</scope>
    <source>
        <strain evidence="1 2">DSM 102131</strain>
    </source>
</reference>
<dbReference type="Proteomes" id="UP000319927">
    <property type="component" value="Unassembled WGS sequence"/>
</dbReference>
<protein>
    <submittedName>
        <fullName evidence="1">Uncharacterized protein</fullName>
    </submittedName>
</protein>
<comment type="caution">
    <text evidence="1">The sequence shown here is derived from an EMBL/GenBank/DDBJ whole genome shotgun (WGS) entry which is preliminary data.</text>
</comment>
<organism evidence="1 2">
    <name type="scientific">Micromonospora palomenae</name>
    <dbReference type="NCBI Taxonomy" id="1461247"/>
    <lineage>
        <taxon>Bacteria</taxon>
        <taxon>Bacillati</taxon>
        <taxon>Actinomycetota</taxon>
        <taxon>Actinomycetes</taxon>
        <taxon>Micromonosporales</taxon>
        <taxon>Micromonosporaceae</taxon>
        <taxon>Micromonospora</taxon>
    </lineage>
</organism>
<name>A0A561WW37_9ACTN</name>
<dbReference type="AlphaFoldDB" id="A0A561WW37"/>
<evidence type="ECO:0000313" key="2">
    <source>
        <dbReference type="Proteomes" id="UP000319927"/>
    </source>
</evidence>
<proteinExistence type="predicted"/>
<sequence length="140" mass="16041">MLAADAHEVMAPLTHDNDGTRPWNNTFVPIESQWPGTFGRGWAAEFTHRHHWAELLEYLQALPWPRPETVQVLIHDEEDDCFGLWMLYDGKLIEVPLPRTERYIEQSPPSGSCSSDISYLHRTDSALPTPNMPTVHRPTP</sequence>